<dbReference type="SUPFAM" id="SSF140931">
    <property type="entry name" value="Fic-like"/>
    <property type="match status" value="1"/>
</dbReference>
<comment type="caution">
    <text evidence="4">The sequence shown here is derived from an EMBL/GenBank/DDBJ whole genome shotgun (WGS) entry which is preliminary data.</text>
</comment>
<feature type="active site" evidence="1">
    <location>
        <position position="196"/>
    </location>
</feature>
<feature type="site" description="Important for autoinhibition of adenylyltransferase activity" evidence="2">
    <location>
        <position position="60"/>
    </location>
</feature>
<protein>
    <recommendedName>
        <fullName evidence="3">Fido domain-containing protein</fullName>
    </recommendedName>
</protein>
<dbReference type="InterPro" id="IPR003812">
    <property type="entry name" value="Fido"/>
</dbReference>
<evidence type="ECO:0000259" key="3">
    <source>
        <dbReference type="PROSITE" id="PS51459"/>
    </source>
</evidence>
<dbReference type="EMBL" id="MKVH01000024">
    <property type="protein sequence ID" value="OJX56765.1"/>
    <property type="molecule type" value="Genomic_DNA"/>
</dbReference>
<evidence type="ECO:0000256" key="1">
    <source>
        <dbReference type="PIRSR" id="PIRSR640198-1"/>
    </source>
</evidence>
<gene>
    <name evidence="4" type="ORF">BGO89_09535</name>
</gene>
<organism evidence="4 5">
    <name type="scientific">Candidatus Kapaibacterium thiocyanatum</name>
    <dbReference type="NCBI Taxonomy" id="1895771"/>
    <lineage>
        <taxon>Bacteria</taxon>
        <taxon>Pseudomonadati</taxon>
        <taxon>Candidatus Kapaibacteriota</taxon>
        <taxon>Candidatus Kapaibacteriia</taxon>
        <taxon>Candidatus Kapaibacteriales</taxon>
        <taxon>Candidatus Kapaibacteriaceae</taxon>
        <taxon>Candidatus Kapaibacterium</taxon>
    </lineage>
</organism>
<evidence type="ECO:0000313" key="4">
    <source>
        <dbReference type="EMBL" id="OJX56765.1"/>
    </source>
</evidence>
<dbReference type="PANTHER" id="PTHR13504:SF38">
    <property type="entry name" value="FIDO DOMAIN-CONTAINING PROTEIN"/>
    <property type="match status" value="1"/>
</dbReference>
<dbReference type="PROSITE" id="PS51459">
    <property type="entry name" value="FIDO"/>
    <property type="match status" value="1"/>
</dbReference>
<dbReference type="STRING" id="1895771.BGO89_09535"/>
<reference evidence="4 5" key="1">
    <citation type="submission" date="2016-09" db="EMBL/GenBank/DDBJ databases">
        <title>Genome-resolved meta-omics ties microbial dynamics to process performance in biotechnology for thiocyanate degradation.</title>
        <authorList>
            <person name="Kantor R.S."/>
            <person name="Huddy R.J."/>
            <person name="Iyer R."/>
            <person name="Thomas B.C."/>
            <person name="Brown C.T."/>
            <person name="Anantharaman K."/>
            <person name="Tringe S."/>
            <person name="Hettich R.L."/>
            <person name="Harrison S.T."/>
            <person name="Banfield J.F."/>
        </authorList>
    </citation>
    <scope>NUCLEOTIDE SEQUENCE [LARGE SCALE GENOMIC DNA]</scope>
    <source>
        <strain evidence="4">59-99</strain>
    </source>
</reference>
<dbReference type="AlphaFoldDB" id="A0A1M3KWL4"/>
<dbReference type="InterPro" id="IPR040198">
    <property type="entry name" value="Fido_containing"/>
</dbReference>
<evidence type="ECO:0000313" key="5">
    <source>
        <dbReference type="Proteomes" id="UP000184233"/>
    </source>
</evidence>
<accession>A0A1M3KWL4</accession>
<dbReference type="Gene3D" id="1.10.3290.10">
    <property type="entry name" value="Fido-like domain"/>
    <property type="match status" value="1"/>
</dbReference>
<dbReference type="Proteomes" id="UP000184233">
    <property type="component" value="Unassembled WGS sequence"/>
</dbReference>
<feature type="domain" description="Fido" evidence="3">
    <location>
        <begin position="109"/>
        <end position="264"/>
    </location>
</feature>
<dbReference type="PANTHER" id="PTHR13504">
    <property type="entry name" value="FIDO DOMAIN-CONTAINING PROTEIN DDB_G0283145"/>
    <property type="match status" value="1"/>
</dbReference>
<dbReference type="Pfam" id="PF02661">
    <property type="entry name" value="Fic"/>
    <property type="match status" value="1"/>
</dbReference>
<proteinExistence type="predicted"/>
<name>A0A1M3KWL4_9BACT</name>
<sequence length="395" mass="44943">MSSYPLRIPFPDFNSQIVEDIVELEKLKARRFDGSTHPVLFFAIKKVFHLLESLGSARIEGNRTTIDELVEASITQQMSSTESLREIANIEDAMSFLEHEFERNPDRPIDRPLLSELHRLVVKNLRSPLDGGEGDESPGNYRILQVMIRGSRHHPPPSTQIESLMDELVNFINEGQEVRMDLLRIAIAHHRFVYIHPFRNGNGRTVRLLTYAMLLRAGFRVGNGRILNPTAVFCRDRDAYMNALSIADAGDDTSLLAWCGFMLSGLRTEISKIDTLLDAKHLYSLILVPTIKLALQREIISGTEAEVLKQVAEEQIVDVSAFRTFYPKLSPSSLSQTISRYKKRRLISPYPHDKARRYIIDVLHGPLLRLLMESLDAAGFLPDNHNHPDITERPE</sequence>
<dbReference type="InterPro" id="IPR036597">
    <property type="entry name" value="Fido-like_dom_sf"/>
</dbReference>
<evidence type="ECO:0000256" key="2">
    <source>
        <dbReference type="PIRSR" id="PIRSR640198-3"/>
    </source>
</evidence>